<proteinExistence type="predicted"/>
<evidence type="ECO:0000256" key="1">
    <source>
        <dbReference type="SAM" id="MobiDB-lite"/>
    </source>
</evidence>
<gene>
    <name evidence="2" type="ORF">ABIE21_003494</name>
</gene>
<protein>
    <submittedName>
        <fullName evidence="2">Uncharacterized protein</fullName>
    </submittedName>
</protein>
<comment type="caution">
    <text evidence="2">The sequence shown here is derived from an EMBL/GenBank/DDBJ whole genome shotgun (WGS) entry which is preliminary data.</text>
</comment>
<name>A0ABV2QU05_9MICO</name>
<evidence type="ECO:0000313" key="3">
    <source>
        <dbReference type="Proteomes" id="UP001549257"/>
    </source>
</evidence>
<keyword evidence="3" id="KW-1185">Reference proteome</keyword>
<organism evidence="2 3">
    <name type="scientific">Conyzicola nivalis</name>
    <dbReference type="NCBI Taxonomy" id="1477021"/>
    <lineage>
        <taxon>Bacteria</taxon>
        <taxon>Bacillati</taxon>
        <taxon>Actinomycetota</taxon>
        <taxon>Actinomycetes</taxon>
        <taxon>Micrococcales</taxon>
        <taxon>Microbacteriaceae</taxon>
        <taxon>Conyzicola</taxon>
    </lineage>
</organism>
<dbReference type="Proteomes" id="UP001549257">
    <property type="component" value="Unassembled WGS sequence"/>
</dbReference>
<accession>A0ABV2QU05</accession>
<dbReference type="EMBL" id="JBEPSJ010000005">
    <property type="protein sequence ID" value="MET4583963.1"/>
    <property type="molecule type" value="Genomic_DNA"/>
</dbReference>
<evidence type="ECO:0000313" key="2">
    <source>
        <dbReference type="EMBL" id="MET4583963.1"/>
    </source>
</evidence>
<feature type="region of interest" description="Disordered" evidence="1">
    <location>
        <begin position="1"/>
        <end position="39"/>
    </location>
</feature>
<reference evidence="2 3" key="1">
    <citation type="submission" date="2024-06" db="EMBL/GenBank/DDBJ databases">
        <title>Sorghum-associated microbial communities from plants grown in Nebraska, USA.</title>
        <authorList>
            <person name="Schachtman D."/>
        </authorList>
    </citation>
    <scope>NUCLEOTIDE SEQUENCE [LARGE SCALE GENOMIC DNA]</scope>
    <source>
        <strain evidence="2 3">2857</strain>
    </source>
</reference>
<sequence>MREGAVFSLIPPRSADPEQAPLLESKSAALRDLQRTGGG</sequence>